<dbReference type="NCBIfam" id="NF004730">
    <property type="entry name" value="PRK06074.1-1"/>
    <property type="match status" value="1"/>
</dbReference>
<comment type="catalytic activity">
    <reaction evidence="3 5">
        <text>a quinone + NADH + 5 H(+)(in) = a quinol + NAD(+) + 4 H(+)(out)</text>
        <dbReference type="Rhea" id="RHEA:57888"/>
        <dbReference type="ChEBI" id="CHEBI:15378"/>
        <dbReference type="ChEBI" id="CHEBI:24646"/>
        <dbReference type="ChEBI" id="CHEBI:57540"/>
        <dbReference type="ChEBI" id="CHEBI:57945"/>
        <dbReference type="ChEBI" id="CHEBI:132124"/>
    </reaction>
</comment>
<dbReference type="InterPro" id="IPR010218">
    <property type="entry name" value="NADH_DH_suC"/>
</dbReference>
<dbReference type="NCBIfam" id="NF004732">
    <property type="entry name" value="PRK06074.1-4"/>
    <property type="match status" value="1"/>
</dbReference>
<protein>
    <recommendedName>
        <fullName evidence="3">NADH-quinone oxidoreductase subunit C</fullName>
        <ecNumber evidence="3">7.1.1.-</ecNumber>
    </recommendedName>
    <alternativeName>
        <fullName evidence="3">NADH dehydrogenase I subunit C</fullName>
    </alternativeName>
    <alternativeName>
        <fullName evidence="3">NDH-1 subunit C</fullName>
    </alternativeName>
</protein>
<comment type="subcellular location">
    <subcellularLocation>
        <location evidence="3">Cell membrane</location>
        <topology evidence="3">Peripheral membrane protein</topology>
        <orientation evidence="3">Cytoplasmic side</orientation>
    </subcellularLocation>
</comment>
<evidence type="ECO:0000256" key="1">
    <source>
        <dbReference type="ARBA" id="ARBA00007569"/>
    </source>
</evidence>
<keyword evidence="3" id="KW-0472">Membrane</keyword>
<keyword evidence="7" id="KW-0560">Oxidoreductase</keyword>
<dbReference type="EMBL" id="AP014940">
    <property type="protein sequence ID" value="BAV98365.1"/>
    <property type="molecule type" value="Genomic_DNA"/>
</dbReference>
<dbReference type="GO" id="GO:0048038">
    <property type="term" value="F:quinone binding"/>
    <property type="evidence" value="ECO:0007669"/>
    <property type="project" value="UniProtKB-KW"/>
</dbReference>
<keyword evidence="3 5" id="KW-0874">Quinone</keyword>
<evidence type="ECO:0000256" key="5">
    <source>
        <dbReference type="RuleBase" id="RU003582"/>
    </source>
</evidence>
<dbReference type="Gene3D" id="3.30.460.80">
    <property type="entry name" value="NADH:ubiquinone oxidoreductase, 30kDa subunit"/>
    <property type="match status" value="1"/>
</dbReference>
<keyword evidence="3 4" id="KW-1278">Translocase</keyword>
<dbReference type="EC" id="7.1.1.-" evidence="3"/>
<name>A0AAU9AMI6_LYSEN</name>
<dbReference type="InterPro" id="IPR001268">
    <property type="entry name" value="NADH_UbQ_OxRdtase_30kDa_su"/>
</dbReference>
<dbReference type="PANTHER" id="PTHR10884:SF14">
    <property type="entry name" value="NADH DEHYDROGENASE [UBIQUINONE] IRON-SULFUR PROTEIN 3, MITOCHONDRIAL"/>
    <property type="match status" value="1"/>
</dbReference>
<dbReference type="Pfam" id="PF00329">
    <property type="entry name" value="Complex1_30kDa"/>
    <property type="match status" value="1"/>
</dbReference>
<dbReference type="Proteomes" id="UP000218824">
    <property type="component" value="Chromosome"/>
</dbReference>
<proteinExistence type="inferred from homology"/>
<sequence>MSPADLAKRLDARFPQATLVVAQPRGEITLEVAHDQFLEAARILRDELGFEQCVDVSGVDYLTYGSDEWDTDVSSEGFSRGVEGKSAGRFRWGEEPNGADDAKPARRFAAVAHLLSYQHNARVRLKAFAPNDDLPVVPSLTSVHPGVNWFEREAFDLYGIVFEGHPDLRRILTDYGFVGHPFRKDFPLIGNVEVRYDADKRRVVYEPVSIEPRVGVPRVIREDARYQTAQGESAQRDAVQREVK</sequence>
<evidence type="ECO:0000313" key="7">
    <source>
        <dbReference type="EMBL" id="BAV98365.1"/>
    </source>
</evidence>
<comment type="similarity">
    <text evidence="1 3 4">Belongs to the complex I 30 kDa subunit family.</text>
</comment>
<dbReference type="GO" id="GO:0008137">
    <property type="term" value="F:NADH dehydrogenase (ubiquinone) activity"/>
    <property type="evidence" value="ECO:0007669"/>
    <property type="project" value="InterPro"/>
</dbReference>
<comment type="function">
    <text evidence="3">NDH-1 shuttles electrons from NADH, via FMN and iron-sulfur (Fe-S) centers, to quinones in the respiratory chain. The immediate electron acceptor for the enzyme in this species is believed to be ubiquinone. Couples the redox reaction to proton translocation (for every two electrons transferred, four hydrogen ions are translocated across the cytoplasmic membrane), and thus conserves the redox energy in a proton gradient.</text>
</comment>
<keyword evidence="3" id="KW-0830">Ubiquinone</keyword>
<keyword evidence="3" id="KW-1003">Cell membrane</keyword>
<keyword evidence="2 3" id="KW-0813">Transport</keyword>
<dbReference type="GO" id="GO:0050136">
    <property type="term" value="F:NADH dehydrogenase (quinone) (non-electrogenic) activity"/>
    <property type="evidence" value="ECO:0007669"/>
    <property type="project" value="UniProtKB-UniRule"/>
</dbReference>
<dbReference type="RefSeq" id="WP_096378842.1">
    <property type="nucleotide sequence ID" value="NZ_AP014940.1"/>
</dbReference>
<dbReference type="PROSITE" id="PS00542">
    <property type="entry name" value="COMPLEX1_30K"/>
    <property type="match status" value="1"/>
</dbReference>
<dbReference type="KEGG" id="lem:LEN_2878"/>
<dbReference type="PANTHER" id="PTHR10884">
    <property type="entry name" value="NADH DEHYDROGENASE UBIQUINONE IRON-SULFUR PROTEIN 3"/>
    <property type="match status" value="1"/>
</dbReference>
<dbReference type="GeneID" id="83064717"/>
<dbReference type="InterPro" id="IPR037232">
    <property type="entry name" value="NADH_quin_OxRdtase_su_C/D-like"/>
</dbReference>
<dbReference type="HAMAP" id="MF_01357">
    <property type="entry name" value="NDH1_NuoC"/>
    <property type="match status" value="1"/>
</dbReference>
<evidence type="ECO:0000256" key="2">
    <source>
        <dbReference type="ARBA" id="ARBA00022448"/>
    </source>
</evidence>
<evidence type="ECO:0000256" key="3">
    <source>
        <dbReference type="HAMAP-Rule" id="MF_01357"/>
    </source>
</evidence>
<keyword evidence="3 4" id="KW-0520">NAD</keyword>
<dbReference type="InterPro" id="IPR020396">
    <property type="entry name" value="NADH_UbQ_OxRdtase_CS"/>
</dbReference>
<feature type="domain" description="NADH:ubiquinone oxidoreductase 30kDa subunit" evidence="6">
    <location>
        <begin position="31"/>
        <end position="190"/>
    </location>
</feature>
<reference evidence="7 8" key="1">
    <citation type="journal article" date="2017" name="DNA Res.">
        <title>Complete genome sequence and expression profile of the commercial lytic enzyme producer Lysobacter enzymogenes M497-1.</title>
        <authorList>
            <person name="Takami H."/>
            <person name="Toyoda A."/>
            <person name="Uchiyama I."/>
            <person name="Itoh T."/>
            <person name="Takaki Y."/>
            <person name="Arai W."/>
            <person name="Nishi S."/>
            <person name="Kawai M."/>
            <person name="Shinya K."/>
            <person name="Ikeda H."/>
        </authorList>
    </citation>
    <scope>NUCLEOTIDE SEQUENCE [LARGE SCALE GENOMIC DNA]</scope>
    <source>
        <strain evidence="7 8">M497-1</strain>
    </source>
</reference>
<evidence type="ECO:0000256" key="4">
    <source>
        <dbReference type="RuleBase" id="RU003456"/>
    </source>
</evidence>
<dbReference type="GO" id="GO:0005886">
    <property type="term" value="C:plasma membrane"/>
    <property type="evidence" value="ECO:0007669"/>
    <property type="project" value="UniProtKB-SubCell"/>
</dbReference>
<accession>A0AAU9AMI6</accession>
<gene>
    <name evidence="3 7" type="primary">nuoC</name>
    <name evidence="7" type="ORF">LEN_2878</name>
</gene>
<organism evidence="7 8">
    <name type="scientific">Lysobacter enzymogenes</name>
    <dbReference type="NCBI Taxonomy" id="69"/>
    <lineage>
        <taxon>Bacteria</taxon>
        <taxon>Pseudomonadati</taxon>
        <taxon>Pseudomonadota</taxon>
        <taxon>Gammaproteobacteria</taxon>
        <taxon>Lysobacterales</taxon>
        <taxon>Lysobacteraceae</taxon>
        <taxon>Lysobacter</taxon>
    </lineage>
</organism>
<dbReference type="AlphaFoldDB" id="A0AAU9AMI6"/>
<evidence type="ECO:0000313" key="8">
    <source>
        <dbReference type="Proteomes" id="UP000218824"/>
    </source>
</evidence>
<dbReference type="SUPFAM" id="SSF143243">
    <property type="entry name" value="Nqo5-like"/>
    <property type="match status" value="1"/>
</dbReference>
<evidence type="ECO:0000259" key="6">
    <source>
        <dbReference type="Pfam" id="PF00329"/>
    </source>
</evidence>
<comment type="subunit">
    <text evidence="3">NDH-1 is composed of 14 different subunits. Subunits NuoB, C, D, E, F, and G constitute the peripheral sector of the complex.</text>
</comment>